<evidence type="ECO:0000313" key="1">
    <source>
        <dbReference type="EMBL" id="KAA8521028.1"/>
    </source>
</evidence>
<keyword evidence="2" id="KW-1185">Reference proteome</keyword>
<accession>A0A5J4ZTN1</accession>
<organism evidence="1 2">
    <name type="scientific">Nyssa sinensis</name>
    <dbReference type="NCBI Taxonomy" id="561372"/>
    <lineage>
        <taxon>Eukaryota</taxon>
        <taxon>Viridiplantae</taxon>
        <taxon>Streptophyta</taxon>
        <taxon>Embryophyta</taxon>
        <taxon>Tracheophyta</taxon>
        <taxon>Spermatophyta</taxon>
        <taxon>Magnoliopsida</taxon>
        <taxon>eudicotyledons</taxon>
        <taxon>Gunneridae</taxon>
        <taxon>Pentapetalae</taxon>
        <taxon>asterids</taxon>
        <taxon>Cornales</taxon>
        <taxon>Nyssaceae</taxon>
        <taxon>Nyssa</taxon>
    </lineage>
</organism>
<evidence type="ECO:0000313" key="2">
    <source>
        <dbReference type="Proteomes" id="UP000325577"/>
    </source>
</evidence>
<sequence>MTIVKVNGHRYEQFDSDLLLFSSFHGLLMNGFMLTSTSTAISKLERSLTLSVSDLFILRGRLVVWVFSDGLEVS</sequence>
<dbReference type="AlphaFoldDB" id="A0A5J4ZTN1"/>
<dbReference type="EMBL" id="CM018048">
    <property type="protein sequence ID" value="KAA8521028.1"/>
    <property type="molecule type" value="Genomic_DNA"/>
</dbReference>
<protein>
    <submittedName>
        <fullName evidence="1">Uncharacterized protein</fullName>
    </submittedName>
</protein>
<proteinExistence type="predicted"/>
<name>A0A5J4ZTN1_9ASTE</name>
<dbReference type="Proteomes" id="UP000325577">
    <property type="component" value="Linkage Group LG5"/>
</dbReference>
<gene>
    <name evidence="1" type="ORF">F0562_011684</name>
</gene>
<reference evidence="1 2" key="1">
    <citation type="submission" date="2019-09" db="EMBL/GenBank/DDBJ databases">
        <title>A chromosome-level genome assembly of the Chinese tupelo Nyssa sinensis.</title>
        <authorList>
            <person name="Yang X."/>
            <person name="Kang M."/>
            <person name="Yang Y."/>
            <person name="Xiong H."/>
            <person name="Wang M."/>
            <person name="Zhang Z."/>
            <person name="Wang Z."/>
            <person name="Wu H."/>
            <person name="Ma T."/>
            <person name="Liu J."/>
            <person name="Xi Z."/>
        </authorList>
    </citation>
    <scope>NUCLEOTIDE SEQUENCE [LARGE SCALE GENOMIC DNA]</scope>
    <source>
        <strain evidence="1">J267</strain>
        <tissue evidence="1">Leaf</tissue>
    </source>
</reference>